<keyword evidence="1" id="KW-0472">Membrane</keyword>
<comment type="caution">
    <text evidence="3">The sequence shown here is derived from an EMBL/GenBank/DDBJ whole genome shotgun (WGS) entry which is preliminary data.</text>
</comment>
<dbReference type="InterPro" id="IPR021994">
    <property type="entry name" value="DUF3592"/>
</dbReference>
<dbReference type="EMBL" id="BJUS01000026">
    <property type="protein sequence ID" value="GEK73684.1"/>
    <property type="molecule type" value="Genomic_DNA"/>
</dbReference>
<evidence type="ECO:0000313" key="3">
    <source>
        <dbReference type="EMBL" id="GEK73684.1"/>
    </source>
</evidence>
<dbReference type="RefSeq" id="WP_046078588.1">
    <property type="nucleotide sequence ID" value="NZ_BJUS01000026.1"/>
</dbReference>
<dbReference type="Proteomes" id="UP000321121">
    <property type="component" value="Unassembled WGS sequence"/>
</dbReference>
<evidence type="ECO:0000256" key="1">
    <source>
        <dbReference type="SAM" id="Phobius"/>
    </source>
</evidence>
<sequence length="153" mass="17290">MPNMIPLIVALACGLGAALAARGAWQRRDVNRWPTALATVERTEVQVVDDHHRRADRDEHPRRFLARLHYRFEVEGNEYRSDNGQFDGVPDFTSREAAEAFLSRTPPGSRLTVRYDPMGPHLTQHGEHRQPTARLGLAAFLGVAAIGALWVWW</sequence>
<proteinExistence type="predicted"/>
<name>A0ABQ0U9I5_9GAMM</name>
<accession>A0ABQ0U9I5</accession>
<feature type="domain" description="DUF3592" evidence="2">
    <location>
        <begin position="38"/>
        <end position="118"/>
    </location>
</feature>
<dbReference type="Pfam" id="PF12158">
    <property type="entry name" value="DUF3592"/>
    <property type="match status" value="1"/>
</dbReference>
<feature type="transmembrane region" description="Helical" evidence="1">
    <location>
        <begin position="133"/>
        <end position="152"/>
    </location>
</feature>
<keyword evidence="4" id="KW-1185">Reference proteome</keyword>
<organism evidence="3 4">
    <name type="scientific">Halomonas halophila</name>
    <dbReference type="NCBI Taxonomy" id="29573"/>
    <lineage>
        <taxon>Bacteria</taxon>
        <taxon>Pseudomonadati</taxon>
        <taxon>Pseudomonadota</taxon>
        <taxon>Gammaproteobacteria</taxon>
        <taxon>Oceanospirillales</taxon>
        <taxon>Halomonadaceae</taxon>
        <taxon>Halomonas</taxon>
    </lineage>
</organism>
<reference evidence="3 4" key="1">
    <citation type="submission" date="2019-07" db="EMBL/GenBank/DDBJ databases">
        <title>Whole genome shotgun sequence of Halomonas halophila NBRC 102604.</title>
        <authorList>
            <person name="Hosoyama A."/>
            <person name="Uohara A."/>
            <person name="Ohji S."/>
            <person name="Ichikawa N."/>
        </authorList>
    </citation>
    <scope>NUCLEOTIDE SEQUENCE [LARGE SCALE GENOMIC DNA]</scope>
    <source>
        <strain evidence="3 4">NBRC 102604</strain>
    </source>
</reference>
<keyword evidence="1" id="KW-1133">Transmembrane helix</keyword>
<evidence type="ECO:0000259" key="2">
    <source>
        <dbReference type="Pfam" id="PF12158"/>
    </source>
</evidence>
<keyword evidence="1" id="KW-0812">Transmembrane</keyword>
<evidence type="ECO:0000313" key="4">
    <source>
        <dbReference type="Proteomes" id="UP000321121"/>
    </source>
</evidence>
<protein>
    <recommendedName>
        <fullName evidence="2">DUF3592 domain-containing protein</fullName>
    </recommendedName>
</protein>
<gene>
    <name evidence="3" type="ORF">HHA04nite_22280</name>
</gene>